<dbReference type="RefSeq" id="WP_160843989.1">
    <property type="nucleotide sequence ID" value="NZ_WVHT01000003.1"/>
</dbReference>
<proteinExistence type="predicted"/>
<reference evidence="1 2" key="1">
    <citation type="submission" date="2019-11" db="EMBL/GenBank/DDBJ databases">
        <title>Pedobacter sp. HMF7647 Genome sequencing and assembly.</title>
        <authorList>
            <person name="Kang H."/>
            <person name="Kim H."/>
            <person name="Joh K."/>
        </authorList>
    </citation>
    <scope>NUCLEOTIDE SEQUENCE [LARGE SCALE GENOMIC DNA]</scope>
    <source>
        <strain evidence="1 2">HMF7647</strain>
    </source>
</reference>
<dbReference type="AlphaFoldDB" id="A0A7K1Y9L0"/>
<evidence type="ECO:0000313" key="2">
    <source>
        <dbReference type="Proteomes" id="UP000466586"/>
    </source>
</evidence>
<organism evidence="1 2">
    <name type="scientific">Hufsiella arboris</name>
    <dbReference type="NCBI Taxonomy" id="2695275"/>
    <lineage>
        <taxon>Bacteria</taxon>
        <taxon>Pseudomonadati</taxon>
        <taxon>Bacteroidota</taxon>
        <taxon>Sphingobacteriia</taxon>
        <taxon>Sphingobacteriales</taxon>
        <taxon>Sphingobacteriaceae</taxon>
        <taxon>Hufsiella</taxon>
    </lineage>
</organism>
<protein>
    <submittedName>
        <fullName evidence="1">Uncharacterized protein</fullName>
    </submittedName>
</protein>
<dbReference type="Proteomes" id="UP000466586">
    <property type="component" value="Unassembled WGS sequence"/>
</dbReference>
<gene>
    <name evidence="1" type="ORF">GS399_07420</name>
</gene>
<sequence length="65" mass="7399">MTDIFTPAKTLTCKSNQTGNTEYPMDTLSQDDQQLFIKLQPCLDQLKKEPGQDVVDRILAFSKSY</sequence>
<evidence type="ECO:0000313" key="1">
    <source>
        <dbReference type="EMBL" id="MXV50799.1"/>
    </source>
</evidence>
<name>A0A7K1Y9L0_9SPHI</name>
<accession>A0A7K1Y9L0</accession>
<comment type="caution">
    <text evidence="1">The sequence shown here is derived from an EMBL/GenBank/DDBJ whole genome shotgun (WGS) entry which is preliminary data.</text>
</comment>
<dbReference type="EMBL" id="WVHT01000003">
    <property type="protein sequence ID" value="MXV50799.1"/>
    <property type="molecule type" value="Genomic_DNA"/>
</dbReference>
<keyword evidence="2" id="KW-1185">Reference proteome</keyword>